<accession>A0A7X0KYD9</accession>
<dbReference type="InterPro" id="IPR014349">
    <property type="entry name" value="Rieske_Fe-S_prot"/>
</dbReference>
<dbReference type="InterPro" id="IPR006311">
    <property type="entry name" value="TAT_signal"/>
</dbReference>
<keyword evidence="12" id="KW-1185">Reference proteome</keyword>
<evidence type="ECO:0000313" key="12">
    <source>
        <dbReference type="Proteomes" id="UP000546324"/>
    </source>
</evidence>
<dbReference type="GO" id="GO:0016020">
    <property type="term" value="C:membrane"/>
    <property type="evidence" value="ECO:0007669"/>
    <property type="project" value="InterPro"/>
</dbReference>
<evidence type="ECO:0000256" key="2">
    <source>
        <dbReference type="ARBA" id="ARBA00015816"/>
    </source>
</evidence>
<keyword evidence="6" id="KW-0411">Iron-sulfur</keyword>
<evidence type="ECO:0000256" key="4">
    <source>
        <dbReference type="ARBA" id="ARBA00022723"/>
    </source>
</evidence>
<dbReference type="SUPFAM" id="SSF50022">
    <property type="entry name" value="ISP domain"/>
    <property type="match status" value="1"/>
</dbReference>
<dbReference type="Proteomes" id="UP000546324">
    <property type="component" value="Unassembled WGS sequence"/>
</dbReference>
<dbReference type="InterPro" id="IPR017941">
    <property type="entry name" value="Rieske_2Fe-2S"/>
</dbReference>
<dbReference type="GO" id="GO:0051537">
    <property type="term" value="F:2 iron, 2 sulfur cluster binding"/>
    <property type="evidence" value="ECO:0007669"/>
    <property type="project" value="UniProtKB-KW"/>
</dbReference>
<keyword evidence="3" id="KW-0001">2Fe-2S</keyword>
<evidence type="ECO:0000256" key="7">
    <source>
        <dbReference type="ARBA" id="ARBA00023157"/>
    </source>
</evidence>
<dbReference type="AlphaFoldDB" id="A0A7X0KYD9"/>
<evidence type="ECO:0000313" key="11">
    <source>
        <dbReference type="EMBL" id="MBB6395310.1"/>
    </source>
</evidence>
<dbReference type="PROSITE" id="PS51296">
    <property type="entry name" value="RIESKE"/>
    <property type="match status" value="1"/>
</dbReference>
<dbReference type="InterPro" id="IPR036922">
    <property type="entry name" value="Rieske_2Fe-2S_sf"/>
</dbReference>
<dbReference type="GO" id="GO:0046872">
    <property type="term" value="F:metal ion binding"/>
    <property type="evidence" value="ECO:0007669"/>
    <property type="project" value="UniProtKB-KW"/>
</dbReference>
<evidence type="ECO:0000256" key="5">
    <source>
        <dbReference type="ARBA" id="ARBA00023004"/>
    </source>
</evidence>
<evidence type="ECO:0000256" key="3">
    <source>
        <dbReference type="ARBA" id="ARBA00022714"/>
    </source>
</evidence>
<reference evidence="11 12" key="1">
    <citation type="submission" date="2020-08" db="EMBL/GenBank/DDBJ databases">
        <title>Sequencing the genomes of 1000 actinobacteria strains.</title>
        <authorList>
            <person name="Klenk H.-P."/>
        </authorList>
    </citation>
    <scope>NUCLEOTIDE SEQUENCE [LARGE SCALE GENOMIC DNA]</scope>
    <source>
        <strain evidence="11 12">DSM 43675</strain>
    </source>
</reference>
<dbReference type="RefSeq" id="WP_230299149.1">
    <property type="nucleotide sequence ID" value="NZ_JACHMQ010000001.1"/>
</dbReference>
<evidence type="ECO:0000256" key="6">
    <source>
        <dbReference type="ARBA" id="ARBA00023014"/>
    </source>
</evidence>
<evidence type="ECO:0000256" key="1">
    <source>
        <dbReference type="ARBA" id="ARBA00002494"/>
    </source>
</evidence>
<feature type="domain" description="Rieske" evidence="10">
    <location>
        <begin position="53"/>
        <end position="145"/>
    </location>
</feature>
<comment type="caution">
    <text evidence="11">The sequence shown here is derived from an EMBL/GenBank/DDBJ whole genome shotgun (WGS) entry which is preliminary data.</text>
</comment>
<dbReference type="PROSITE" id="PS51318">
    <property type="entry name" value="TAT"/>
    <property type="match status" value="1"/>
</dbReference>
<dbReference type="Pfam" id="PF00355">
    <property type="entry name" value="Rieske"/>
    <property type="match status" value="1"/>
</dbReference>
<dbReference type="EMBL" id="JACHMQ010000001">
    <property type="protein sequence ID" value="MBB6395310.1"/>
    <property type="molecule type" value="Genomic_DNA"/>
</dbReference>
<dbReference type="Gene3D" id="2.102.10.10">
    <property type="entry name" value="Rieske [2Fe-2S] iron-sulphur domain"/>
    <property type="match status" value="1"/>
</dbReference>
<name>A0A7X0KYD9_9ACTN</name>
<keyword evidence="7" id="KW-1015">Disulfide bond</keyword>
<dbReference type="GO" id="GO:0016705">
    <property type="term" value="F:oxidoreductase activity, acting on paired donors, with incorporation or reduction of molecular oxygen"/>
    <property type="evidence" value="ECO:0007669"/>
    <property type="project" value="UniProtKB-ARBA"/>
</dbReference>
<proteinExistence type="predicted"/>
<dbReference type="GO" id="GO:0004497">
    <property type="term" value="F:monooxygenase activity"/>
    <property type="evidence" value="ECO:0007669"/>
    <property type="project" value="UniProtKB-ARBA"/>
</dbReference>
<keyword evidence="5" id="KW-0408">Iron</keyword>
<dbReference type="PRINTS" id="PR00162">
    <property type="entry name" value="RIESKE"/>
</dbReference>
<keyword evidence="4" id="KW-0479">Metal-binding</keyword>
<dbReference type="CDD" id="cd03467">
    <property type="entry name" value="Rieske"/>
    <property type="match status" value="1"/>
</dbReference>
<comment type="cofactor">
    <cofactor evidence="9">
        <name>[2Fe-2S] cluster</name>
        <dbReference type="ChEBI" id="CHEBI:190135"/>
    </cofactor>
</comment>
<dbReference type="FunFam" id="2.102.10.10:FF:000016">
    <property type="entry name" value="Nitrite reductase/ring-hydroxylating ferredoxin subunit"/>
    <property type="match status" value="1"/>
</dbReference>
<comment type="function">
    <text evidence="1">Iron-sulfur subunit of the cytochrome bc1 complex, an essential component of the respiratory electron transport chain required for ATP synthesis. The bc1 complex catalyzes the oxidation of menaquinol and the reduction of cytochrome c in the respiratory chain. The bc1 complex operates through a Q-cycle mechanism that couples electron transfer to generation of the proton gradient that drives ATP synthesis.</text>
</comment>
<evidence type="ECO:0000256" key="8">
    <source>
        <dbReference type="ARBA" id="ARBA00029586"/>
    </source>
</evidence>
<gene>
    <name evidence="11" type="ORF">BKA00_002224</name>
</gene>
<sequence>MGDEVMPGAAEAAGSGGVGRRAVLCGAGALGAAALAGCASGGGSKPAEDLRGKQIAKAADIPVGGGKIYGDQKVVVTQPSQGAYKAFTAVCTHQGCTVGGVSNGLIKCHCHGSEFKITDGSVERGPAKAPLKEYPVRVEGGGIVVT</sequence>
<evidence type="ECO:0000259" key="10">
    <source>
        <dbReference type="PROSITE" id="PS51296"/>
    </source>
</evidence>
<organism evidence="11 12">
    <name type="scientific">Actinomadura coerulea</name>
    <dbReference type="NCBI Taxonomy" id="46159"/>
    <lineage>
        <taxon>Bacteria</taxon>
        <taxon>Bacillati</taxon>
        <taxon>Actinomycetota</taxon>
        <taxon>Actinomycetes</taxon>
        <taxon>Streptosporangiales</taxon>
        <taxon>Thermomonosporaceae</taxon>
        <taxon>Actinomadura</taxon>
    </lineage>
</organism>
<dbReference type="PANTHER" id="PTHR10134">
    <property type="entry name" value="CYTOCHROME B-C1 COMPLEX SUBUNIT RIESKE, MITOCHONDRIAL"/>
    <property type="match status" value="1"/>
</dbReference>
<protein>
    <recommendedName>
        <fullName evidence="2">Cytochrome bc1 complex Rieske iron-sulfur subunit</fullName>
    </recommendedName>
    <alternativeName>
        <fullName evidence="8">Cytochrome bc1 reductase complex subunit QcrA</fullName>
    </alternativeName>
</protein>
<evidence type="ECO:0000256" key="9">
    <source>
        <dbReference type="ARBA" id="ARBA00034078"/>
    </source>
</evidence>
<dbReference type="InterPro" id="IPR005805">
    <property type="entry name" value="Rieske_Fe-S_prot_C"/>
</dbReference>